<comment type="caution">
    <text evidence="1">The sequence shown here is derived from an EMBL/GenBank/DDBJ whole genome shotgun (WGS) entry which is preliminary data.</text>
</comment>
<accession>A0AA40AXC9</accession>
<evidence type="ECO:0000313" key="2">
    <source>
        <dbReference type="Proteomes" id="UP001172159"/>
    </source>
</evidence>
<dbReference type="Proteomes" id="UP001172159">
    <property type="component" value="Unassembled WGS sequence"/>
</dbReference>
<name>A0AA40AXC9_9PEZI</name>
<protein>
    <submittedName>
        <fullName evidence="1">Uncharacterized protein</fullName>
    </submittedName>
</protein>
<evidence type="ECO:0000313" key="1">
    <source>
        <dbReference type="EMBL" id="KAK0723717.1"/>
    </source>
</evidence>
<dbReference type="EMBL" id="JAUKTV010000011">
    <property type="protein sequence ID" value="KAK0723717.1"/>
    <property type="molecule type" value="Genomic_DNA"/>
</dbReference>
<dbReference type="AlphaFoldDB" id="A0AA40AXC9"/>
<gene>
    <name evidence="1" type="ORF">B0T21DRAFT_414092</name>
</gene>
<proteinExistence type="predicted"/>
<reference evidence="1" key="1">
    <citation type="submission" date="2023-06" db="EMBL/GenBank/DDBJ databases">
        <title>Genome-scale phylogeny and comparative genomics of the fungal order Sordariales.</title>
        <authorList>
            <consortium name="Lawrence Berkeley National Laboratory"/>
            <person name="Hensen N."/>
            <person name="Bonometti L."/>
            <person name="Westerberg I."/>
            <person name="Brannstrom I.O."/>
            <person name="Guillou S."/>
            <person name="Cros-Aarteil S."/>
            <person name="Calhoun S."/>
            <person name="Haridas S."/>
            <person name="Kuo A."/>
            <person name="Mondo S."/>
            <person name="Pangilinan J."/>
            <person name="Riley R."/>
            <person name="Labutti K."/>
            <person name="Andreopoulos B."/>
            <person name="Lipzen A."/>
            <person name="Chen C."/>
            <person name="Yanf M."/>
            <person name="Daum C."/>
            <person name="Ng V."/>
            <person name="Clum A."/>
            <person name="Steindorff A."/>
            <person name="Ohm R."/>
            <person name="Martin F."/>
            <person name="Silar P."/>
            <person name="Natvig D."/>
            <person name="Lalanne C."/>
            <person name="Gautier V."/>
            <person name="Ament-Velasquez S.L."/>
            <person name="Kruys A."/>
            <person name="Hutchinson M.I."/>
            <person name="Powell A.J."/>
            <person name="Barry K."/>
            <person name="Miller A.N."/>
            <person name="Grigoriev I.V."/>
            <person name="Debuchy R."/>
            <person name="Gladieux P."/>
            <person name="Thoren M.H."/>
            <person name="Johannesson H."/>
        </authorList>
    </citation>
    <scope>NUCLEOTIDE SEQUENCE</scope>
    <source>
        <strain evidence="1">CBS 540.89</strain>
    </source>
</reference>
<keyword evidence="2" id="KW-1185">Reference proteome</keyword>
<sequence length="55" mass="6300">MPGSSRTYNIVWYCDNCTYGPLNTTIDVYCANCGHLRCSYCRVETVKTRPERSSN</sequence>
<organism evidence="1 2">
    <name type="scientific">Apiosordaria backusii</name>
    <dbReference type="NCBI Taxonomy" id="314023"/>
    <lineage>
        <taxon>Eukaryota</taxon>
        <taxon>Fungi</taxon>
        <taxon>Dikarya</taxon>
        <taxon>Ascomycota</taxon>
        <taxon>Pezizomycotina</taxon>
        <taxon>Sordariomycetes</taxon>
        <taxon>Sordariomycetidae</taxon>
        <taxon>Sordariales</taxon>
        <taxon>Lasiosphaeriaceae</taxon>
        <taxon>Apiosordaria</taxon>
    </lineage>
</organism>